<keyword evidence="3 5" id="KW-0159">Chromosome partition</keyword>
<dbReference type="InterPro" id="IPR036390">
    <property type="entry name" value="WH_DNA-bd_sf"/>
</dbReference>
<name>A0A7X8C5K9_9LACT</name>
<comment type="caution">
    <text evidence="6">The sequence shown here is derived from an EMBL/GenBank/DDBJ whole genome shotgun (WGS) entry which is preliminary data.</text>
</comment>
<dbReference type="Pfam" id="PF04079">
    <property type="entry name" value="SMC_ScpB"/>
    <property type="match status" value="1"/>
</dbReference>
<sequence>MSFTKKKHSPQLRLRQLHNRRNFLESLIKRIHGILFVAGNEGVTREQLANALEVPLTDVTNALQQLSLDLQHDAQSPIELVNFNQQYRLITKQELEFDVEKFAQSPLTQQLSRAAIETLAIIAYRQPITRMGIDEIRGVQSSGMLQRLLLRDLIKEVGRVEAPGRPVLYGTTDYFMDYFGLTTLEDLPEIEPLALHGQPVNESLFSTKQWEIEYFDEEESD</sequence>
<dbReference type="GO" id="GO:0005737">
    <property type="term" value="C:cytoplasm"/>
    <property type="evidence" value="ECO:0007669"/>
    <property type="project" value="UniProtKB-SubCell"/>
</dbReference>
<dbReference type="GO" id="GO:0051304">
    <property type="term" value="P:chromosome separation"/>
    <property type="evidence" value="ECO:0007669"/>
    <property type="project" value="InterPro"/>
</dbReference>
<keyword evidence="4 5" id="KW-0131">Cell cycle</keyword>
<evidence type="ECO:0000256" key="1">
    <source>
        <dbReference type="ARBA" id="ARBA00022490"/>
    </source>
</evidence>
<dbReference type="Proteomes" id="UP000541058">
    <property type="component" value="Unassembled WGS sequence"/>
</dbReference>
<comment type="function">
    <text evidence="5">Participates in chromosomal partition during cell division. May act via the formation of a condensin-like complex containing Smc and ScpA that pull DNA away from mid-cell into both cell halves.</text>
</comment>
<dbReference type="GO" id="GO:0051301">
    <property type="term" value="P:cell division"/>
    <property type="evidence" value="ECO:0007669"/>
    <property type="project" value="UniProtKB-KW"/>
</dbReference>
<dbReference type="EMBL" id="JAAYSM010000398">
    <property type="protein sequence ID" value="NLJ19411.1"/>
    <property type="molecule type" value="Genomic_DNA"/>
</dbReference>
<evidence type="ECO:0000256" key="5">
    <source>
        <dbReference type="HAMAP-Rule" id="MF_01804"/>
    </source>
</evidence>
<evidence type="ECO:0000313" key="7">
    <source>
        <dbReference type="Proteomes" id="UP000541058"/>
    </source>
</evidence>
<evidence type="ECO:0000256" key="2">
    <source>
        <dbReference type="ARBA" id="ARBA00022618"/>
    </source>
</evidence>
<dbReference type="InterPro" id="IPR005234">
    <property type="entry name" value="ScpB_csome_segregation"/>
</dbReference>
<dbReference type="SUPFAM" id="SSF46785">
    <property type="entry name" value="Winged helix' DNA-binding domain"/>
    <property type="match status" value="2"/>
</dbReference>
<dbReference type="AlphaFoldDB" id="A0A7X8C5K9"/>
<dbReference type="HAMAP" id="MF_01804">
    <property type="entry name" value="ScpB"/>
    <property type="match status" value="1"/>
</dbReference>
<dbReference type="PANTHER" id="PTHR34298">
    <property type="entry name" value="SEGREGATION AND CONDENSATION PROTEIN B"/>
    <property type="match status" value="1"/>
</dbReference>
<accession>A0A7X8C5K9</accession>
<comment type="subcellular location">
    <subcellularLocation>
        <location evidence="5">Cytoplasm</location>
    </subcellularLocation>
    <text evidence="5">Associated with two foci at the outer edges of the nucleoid region in young cells, and at four foci within both cell halves in older cells.</text>
</comment>
<proteinExistence type="inferred from homology"/>
<organism evidence="6 7">
    <name type="scientific">Globicatella sulfidifaciens</name>
    <dbReference type="NCBI Taxonomy" id="136093"/>
    <lineage>
        <taxon>Bacteria</taxon>
        <taxon>Bacillati</taxon>
        <taxon>Bacillota</taxon>
        <taxon>Bacilli</taxon>
        <taxon>Lactobacillales</taxon>
        <taxon>Aerococcaceae</taxon>
        <taxon>Globicatella</taxon>
    </lineage>
</organism>
<dbReference type="Gene3D" id="1.10.10.10">
    <property type="entry name" value="Winged helix-like DNA-binding domain superfamily/Winged helix DNA-binding domain"/>
    <property type="match status" value="2"/>
</dbReference>
<comment type="subunit">
    <text evidence="5">Homodimer. Homodimerization may be required to stabilize the binding of ScpA to the Smc head domains. Component of a cohesin-like complex composed of ScpA, ScpB and the Smc homodimer, in which ScpA and ScpB bind to the head domain of Smc. The presence of the three proteins is required for the association of the complex with DNA.</text>
</comment>
<evidence type="ECO:0000256" key="4">
    <source>
        <dbReference type="ARBA" id="ARBA00023306"/>
    </source>
</evidence>
<dbReference type="PANTHER" id="PTHR34298:SF2">
    <property type="entry name" value="SEGREGATION AND CONDENSATION PROTEIN B"/>
    <property type="match status" value="1"/>
</dbReference>
<keyword evidence="2 5" id="KW-0132">Cell division</keyword>
<dbReference type="InterPro" id="IPR036388">
    <property type="entry name" value="WH-like_DNA-bd_sf"/>
</dbReference>
<keyword evidence="1 5" id="KW-0963">Cytoplasm</keyword>
<dbReference type="GO" id="GO:0006260">
    <property type="term" value="P:DNA replication"/>
    <property type="evidence" value="ECO:0007669"/>
    <property type="project" value="UniProtKB-UniRule"/>
</dbReference>
<comment type="similarity">
    <text evidence="5">Belongs to the ScpB family.</text>
</comment>
<reference evidence="6 7" key="1">
    <citation type="journal article" date="2020" name="Biotechnol. Biofuels">
        <title>New insights from the biogas microbiome by comprehensive genome-resolved metagenomics of nearly 1600 species originating from multiple anaerobic digesters.</title>
        <authorList>
            <person name="Campanaro S."/>
            <person name="Treu L."/>
            <person name="Rodriguez-R L.M."/>
            <person name="Kovalovszki A."/>
            <person name="Ziels R.M."/>
            <person name="Maus I."/>
            <person name="Zhu X."/>
            <person name="Kougias P.G."/>
            <person name="Basile A."/>
            <person name="Luo G."/>
            <person name="Schluter A."/>
            <person name="Konstantinidis K.T."/>
            <person name="Angelidaki I."/>
        </authorList>
    </citation>
    <scope>NUCLEOTIDE SEQUENCE [LARGE SCALE GENOMIC DNA]</scope>
    <source>
        <strain evidence="6">AS23ysBPME_34</strain>
    </source>
</reference>
<dbReference type="NCBIfam" id="TIGR00281">
    <property type="entry name" value="SMC-Scp complex subunit ScpB"/>
    <property type="match status" value="1"/>
</dbReference>
<protein>
    <recommendedName>
        <fullName evidence="5">Segregation and condensation protein B</fullName>
    </recommendedName>
</protein>
<gene>
    <name evidence="5 6" type="primary">scpB</name>
    <name evidence="6" type="ORF">GX355_11200</name>
</gene>
<evidence type="ECO:0000256" key="3">
    <source>
        <dbReference type="ARBA" id="ARBA00022829"/>
    </source>
</evidence>
<dbReference type="PIRSF" id="PIRSF019345">
    <property type="entry name" value="ScpB"/>
    <property type="match status" value="1"/>
</dbReference>
<evidence type="ECO:0000313" key="6">
    <source>
        <dbReference type="EMBL" id="NLJ19411.1"/>
    </source>
</evidence>